<comment type="similarity">
    <text evidence="1">Belongs to the complex I 51 kDa subunit family.</text>
</comment>
<dbReference type="GO" id="GO:0051539">
    <property type="term" value="F:4 iron, 4 sulfur cluster binding"/>
    <property type="evidence" value="ECO:0007669"/>
    <property type="project" value="UniProtKB-KW"/>
</dbReference>
<evidence type="ECO:0000313" key="8">
    <source>
        <dbReference type="Proteomes" id="UP000323521"/>
    </source>
</evidence>
<keyword evidence="3" id="KW-0479">Metal-binding</keyword>
<dbReference type="Pfam" id="PF01512">
    <property type="entry name" value="Complex1_51K"/>
    <property type="match status" value="1"/>
</dbReference>
<keyword evidence="4" id="KW-0408">Iron</keyword>
<evidence type="ECO:0000256" key="3">
    <source>
        <dbReference type="ARBA" id="ARBA00022723"/>
    </source>
</evidence>
<dbReference type="Pfam" id="PF10589">
    <property type="entry name" value="NADH_4Fe-4S"/>
    <property type="match status" value="1"/>
</dbReference>
<accession>A0A3G1KMH9</accession>
<dbReference type="InterPro" id="IPR001949">
    <property type="entry name" value="NADH-UbQ_OxRdtase_51kDa_CS"/>
</dbReference>
<dbReference type="SUPFAM" id="SSF142019">
    <property type="entry name" value="Nqo1 FMN-binding domain-like"/>
    <property type="match status" value="1"/>
</dbReference>
<dbReference type="FunFam" id="3.40.50.11540:FF:000001">
    <property type="entry name" value="NADH dehydrogenase [ubiquinone] flavoprotein 1, mitochondrial"/>
    <property type="match status" value="1"/>
</dbReference>
<dbReference type="EMBL" id="CP017634">
    <property type="protein sequence ID" value="ATW23662.1"/>
    <property type="molecule type" value="Genomic_DNA"/>
</dbReference>
<evidence type="ECO:0000256" key="5">
    <source>
        <dbReference type="ARBA" id="ARBA00023014"/>
    </source>
</evidence>
<evidence type="ECO:0000259" key="6">
    <source>
        <dbReference type="SMART" id="SM00928"/>
    </source>
</evidence>
<dbReference type="RefSeq" id="WP_148132818.1">
    <property type="nucleotide sequence ID" value="NZ_CP017634.1"/>
</dbReference>
<dbReference type="AlphaFoldDB" id="A0A3G1KMH9"/>
<dbReference type="Gene3D" id="3.10.20.600">
    <property type="match status" value="1"/>
</dbReference>
<dbReference type="GO" id="GO:0008137">
    <property type="term" value="F:NADH dehydrogenase (ubiquinone) activity"/>
    <property type="evidence" value="ECO:0007669"/>
    <property type="project" value="InterPro"/>
</dbReference>
<sequence>MAEELRVVLRNLGKINPTKIDDYLDAGGYQALEKARGMSKAEVIEEVKKSGLRGRGGAGFNTGQKWFFAHSLQVEEKYVVCNADEGEPGTYKDRIIMENDPHSLLEGMAICAYAIGSRKGFIYCRGEYPHLVQTLKNTVAQAKEKGVLGDFDIEVRMGAGAYVCGEETALIESLEGNRGEPRYRPPYPPVSGLWKKPTIVNNVETFANIAPIMEKGSAWFAGIGAANFPGTKVLTLTGDVKNTTFIEVPTDTTVREVIFQFGQGITGDKKFKAVQIGGTSGGFLPETLLDTPIDFDSMRKAGATLGSGAVFVLAEDRDILDVVTRIAKFFEHESCGKCAPCREGTMRIRALLEKINSMQGSKEDVALLEKLGRVMAGACLCGLGQAAPTPVITTIHHFGIDYDAKIQ</sequence>
<reference evidence="7 8" key="1">
    <citation type="submission" date="2016-10" db="EMBL/GenBank/DDBJ databases">
        <title>Complete Genome Sequence of Peptococcaceae strain DCMF.</title>
        <authorList>
            <person name="Edwards R.J."/>
            <person name="Holland S.I."/>
            <person name="Deshpande N.P."/>
            <person name="Wong Y.K."/>
            <person name="Ertan H."/>
            <person name="Manefield M."/>
            <person name="Russell T.L."/>
            <person name="Lee M.J."/>
        </authorList>
    </citation>
    <scope>NUCLEOTIDE SEQUENCE [LARGE SCALE GENOMIC DNA]</scope>
    <source>
        <strain evidence="7 8">DCMF</strain>
    </source>
</reference>
<dbReference type="PANTHER" id="PTHR43578:SF3">
    <property type="entry name" value="NADH-QUINONE OXIDOREDUCTASE SUBUNIT F"/>
    <property type="match status" value="1"/>
</dbReference>
<dbReference type="KEGG" id="fwa:DCMF_01600"/>
<dbReference type="Gene3D" id="1.20.1440.230">
    <property type="entry name" value="NADH-ubiquinone oxidoreductase 51kDa subunit, iron-sulphur binding domain"/>
    <property type="match status" value="1"/>
</dbReference>
<dbReference type="SUPFAM" id="SSF140490">
    <property type="entry name" value="Nqo1C-terminal domain-like"/>
    <property type="match status" value="1"/>
</dbReference>
<evidence type="ECO:0000256" key="1">
    <source>
        <dbReference type="ARBA" id="ARBA00007523"/>
    </source>
</evidence>
<dbReference type="GO" id="GO:0010181">
    <property type="term" value="F:FMN binding"/>
    <property type="evidence" value="ECO:0007669"/>
    <property type="project" value="InterPro"/>
</dbReference>
<evidence type="ECO:0000256" key="4">
    <source>
        <dbReference type="ARBA" id="ARBA00023004"/>
    </source>
</evidence>
<name>A0A3G1KMH9_FORW1</name>
<dbReference type="InterPro" id="IPR037207">
    <property type="entry name" value="Nuop51_4Fe4S-bd_sf"/>
</dbReference>
<keyword evidence="5" id="KW-0411">Iron-sulfur</keyword>
<dbReference type="InterPro" id="IPR011538">
    <property type="entry name" value="Nuo51_FMN-bd"/>
</dbReference>
<dbReference type="PROSITE" id="PS00645">
    <property type="entry name" value="COMPLEX1_51K_2"/>
    <property type="match status" value="1"/>
</dbReference>
<dbReference type="SUPFAM" id="SSF142984">
    <property type="entry name" value="Nqo1 middle domain-like"/>
    <property type="match status" value="1"/>
</dbReference>
<gene>
    <name evidence="7" type="ORF">DCMF_01600</name>
</gene>
<dbReference type="Gene3D" id="6.10.250.1450">
    <property type="match status" value="1"/>
</dbReference>
<evidence type="ECO:0000256" key="2">
    <source>
        <dbReference type="ARBA" id="ARBA00022485"/>
    </source>
</evidence>
<dbReference type="SMART" id="SM00928">
    <property type="entry name" value="NADH_4Fe-4S"/>
    <property type="match status" value="1"/>
</dbReference>
<dbReference type="Proteomes" id="UP000323521">
    <property type="component" value="Chromosome"/>
</dbReference>
<dbReference type="GO" id="GO:0046872">
    <property type="term" value="F:metal ion binding"/>
    <property type="evidence" value="ECO:0007669"/>
    <property type="project" value="UniProtKB-KW"/>
</dbReference>
<keyword evidence="8" id="KW-1185">Reference proteome</keyword>
<proteinExistence type="inferred from homology"/>
<dbReference type="PROSITE" id="PS00644">
    <property type="entry name" value="COMPLEX1_51K_1"/>
    <property type="match status" value="1"/>
</dbReference>
<dbReference type="FunFam" id="1.20.1440.230:FF:000001">
    <property type="entry name" value="Mitochondrial NADH dehydrogenase flavoprotein 1"/>
    <property type="match status" value="1"/>
</dbReference>
<protein>
    <submittedName>
        <fullName evidence="7">NADH-quinone oxidoreductase subunit F</fullName>
    </submittedName>
</protein>
<organism evidence="7 8">
    <name type="scientific">Formimonas warabiya</name>
    <dbReference type="NCBI Taxonomy" id="1761012"/>
    <lineage>
        <taxon>Bacteria</taxon>
        <taxon>Bacillati</taxon>
        <taxon>Bacillota</taxon>
        <taxon>Clostridia</taxon>
        <taxon>Eubacteriales</taxon>
        <taxon>Peptococcaceae</taxon>
        <taxon>Candidatus Formimonas</taxon>
    </lineage>
</organism>
<dbReference type="PANTHER" id="PTHR43578">
    <property type="entry name" value="NADH-QUINONE OXIDOREDUCTASE SUBUNIT F"/>
    <property type="match status" value="1"/>
</dbReference>
<evidence type="ECO:0000313" key="7">
    <source>
        <dbReference type="EMBL" id="ATW23662.1"/>
    </source>
</evidence>
<dbReference type="InterPro" id="IPR019575">
    <property type="entry name" value="Nuop51_4Fe4S-bd"/>
</dbReference>
<dbReference type="OrthoDB" id="9761899at2"/>
<keyword evidence="2" id="KW-0004">4Fe-4S</keyword>
<feature type="domain" description="NADH-ubiquinone oxidoreductase 51kDa subunit iron-sulphur binding" evidence="6">
    <location>
        <begin position="320"/>
        <end position="365"/>
    </location>
</feature>
<dbReference type="InterPro" id="IPR037225">
    <property type="entry name" value="Nuo51_FMN-bd_sf"/>
</dbReference>
<dbReference type="Gene3D" id="3.40.50.11540">
    <property type="entry name" value="NADH-ubiquinone oxidoreductase 51kDa subunit"/>
    <property type="match status" value="1"/>
</dbReference>